<evidence type="ECO:0000256" key="6">
    <source>
        <dbReference type="ARBA" id="ARBA00024915"/>
    </source>
</evidence>
<evidence type="ECO:0000313" key="8">
    <source>
        <dbReference type="EMBL" id="PFH61347.1"/>
    </source>
</evidence>
<evidence type="ECO:0000256" key="3">
    <source>
        <dbReference type="ARBA" id="ARBA00022679"/>
    </source>
</evidence>
<dbReference type="Gene3D" id="1.10.8.100">
    <property type="entry name" value="Ribosomal RNA adenine dimethylase-like, domain 2"/>
    <property type="match status" value="1"/>
</dbReference>
<dbReference type="PANTHER" id="PTHR11727">
    <property type="entry name" value="DIMETHYLADENOSINE TRANSFERASE"/>
    <property type="match status" value="1"/>
</dbReference>
<comment type="caution">
    <text evidence="8">The sequence shown here is derived from an EMBL/GenBank/DDBJ whole genome shotgun (WGS) entry which is preliminary data.</text>
</comment>
<keyword evidence="3 7" id="KW-0808">Transferase</keyword>
<protein>
    <recommendedName>
        <fullName evidence="7">rRNA adenine N(6)-methyltransferase</fullName>
        <ecNumber evidence="7">2.1.1.-</ecNumber>
    </recommendedName>
</protein>
<dbReference type="GO" id="GO:0032259">
    <property type="term" value="P:methylation"/>
    <property type="evidence" value="ECO:0007669"/>
    <property type="project" value="UniProtKB-KW"/>
</dbReference>
<accession>A0A2A9PKC5</accession>
<reference evidence="8 9" key="1">
    <citation type="journal article" date="2015" name="BMC Genomics">
        <title>Gene expression during zombie ant biting behavior reflects the complexity underlying fungal parasitic behavioral manipulation.</title>
        <authorList>
            <person name="de Bekker C."/>
            <person name="Ohm R.A."/>
            <person name="Loreto R.G."/>
            <person name="Sebastian A."/>
            <person name="Albert I."/>
            <person name="Merrow M."/>
            <person name="Brachmann A."/>
            <person name="Hughes D.P."/>
        </authorList>
    </citation>
    <scope>NUCLEOTIDE SEQUENCE [LARGE SCALE GENOMIC DNA]</scope>
    <source>
        <strain evidence="8 9">SC16a</strain>
    </source>
</reference>
<keyword evidence="5" id="KW-0694">RNA-binding</keyword>
<dbReference type="GO" id="GO:0008168">
    <property type="term" value="F:methyltransferase activity"/>
    <property type="evidence" value="ECO:0007669"/>
    <property type="project" value="UniProtKB-KW"/>
</dbReference>
<evidence type="ECO:0000256" key="4">
    <source>
        <dbReference type="ARBA" id="ARBA00022691"/>
    </source>
</evidence>
<name>A0A2A9PKC5_OPHUN</name>
<dbReference type="GO" id="GO:0034246">
    <property type="term" value="F:mitochondrial transcription factor activity"/>
    <property type="evidence" value="ECO:0007669"/>
    <property type="project" value="TreeGrafter"/>
</dbReference>
<dbReference type="GO" id="GO:0005759">
    <property type="term" value="C:mitochondrial matrix"/>
    <property type="evidence" value="ECO:0007669"/>
    <property type="project" value="TreeGrafter"/>
</dbReference>
<dbReference type="GO" id="GO:0034245">
    <property type="term" value="C:mitochondrial DNA-directed RNA polymerase complex"/>
    <property type="evidence" value="ECO:0007669"/>
    <property type="project" value="TreeGrafter"/>
</dbReference>
<dbReference type="Pfam" id="PF00398">
    <property type="entry name" value="RrnaAD"/>
    <property type="match status" value="1"/>
</dbReference>
<sequence length="588" mass="67832">MLTTLKHGSATSKRLLCKPIAVRGVRAATTDTRATIVKQLKELKDVKSQDSKFVDPRRVNVVSEGLCDDIIKFLGPSIERHRHCDLIDINPGVGIWSQKLHDFLEPRKHVLMEPDVERYHPMLKDLIAKPRVRLLTKSGVVWKDLLDMIRTELPSQHEMDREAVPTRNDTLLVTANLSTFPKKAFRNFDSISTMVIYQFLSSIRHSSLFQRYGLVRMLLWLNDEDKSRLIPRSVNRRRRSAFENEMSCEWFREVAAPEQLVEDRLALRDRWINMESGLNVIQRMEDQGIEIPVARQSKAYTDLKKEVAYKGCKLAGVKVPSLTRPFKQELEEMEQEASKDEAAARADKRKWKRFTILRKVKKMEVEIGEKSIRLIERHNAISRLATDSPGKFEAADAQWNDEVENIKKNQRHAFLSLRDNLALFRHDPPVLHWDRRTYEPMTVSTDEFFPEAPTALVDIQPKAMHPLLRQYGTGTERSGDMSDVMLRNWFLNSTTSAFKAMENLWGGAGELINQCPSMVDPSRGGSPMTRYGCPSARTVTEEQWVELLQSWMDWPFRPSYEKLVARVLHEPDVDVETEDSAGHMAVHF</sequence>
<dbReference type="SUPFAM" id="SSF53335">
    <property type="entry name" value="S-adenosyl-L-methionine-dependent methyltransferases"/>
    <property type="match status" value="1"/>
</dbReference>
<dbReference type="AlphaFoldDB" id="A0A2A9PKC5"/>
<gene>
    <name evidence="8" type="ORF">XA68_17596</name>
</gene>
<dbReference type="EMBL" id="LAZP02000076">
    <property type="protein sequence ID" value="PFH61347.1"/>
    <property type="molecule type" value="Genomic_DNA"/>
</dbReference>
<evidence type="ECO:0000256" key="7">
    <source>
        <dbReference type="RuleBase" id="RU362106"/>
    </source>
</evidence>
<dbReference type="GO" id="GO:0006364">
    <property type="term" value="P:rRNA processing"/>
    <property type="evidence" value="ECO:0007669"/>
    <property type="project" value="UniProtKB-KW"/>
</dbReference>
<dbReference type="GO" id="GO:0003723">
    <property type="term" value="F:RNA binding"/>
    <property type="evidence" value="ECO:0007669"/>
    <property type="project" value="UniProtKB-KW"/>
</dbReference>
<dbReference type="Proteomes" id="UP000037136">
    <property type="component" value="Unassembled WGS sequence"/>
</dbReference>
<keyword evidence="4 7" id="KW-0949">S-adenosyl-L-methionine</keyword>
<organism evidence="8 9">
    <name type="scientific">Ophiocordyceps unilateralis</name>
    <name type="common">Zombie-ant fungus</name>
    <name type="synonym">Torrubia unilateralis</name>
    <dbReference type="NCBI Taxonomy" id="268505"/>
    <lineage>
        <taxon>Eukaryota</taxon>
        <taxon>Fungi</taxon>
        <taxon>Dikarya</taxon>
        <taxon>Ascomycota</taxon>
        <taxon>Pezizomycotina</taxon>
        <taxon>Sordariomycetes</taxon>
        <taxon>Hypocreomycetidae</taxon>
        <taxon>Hypocreales</taxon>
        <taxon>Ophiocordycipitaceae</taxon>
        <taxon>Ophiocordyceps</taxon>
    </lineage>
</organism>
<dbReference type="EC" id="2.1.1.-" evidence="7"/>
<dbReference type="InterPro" id="IPR001737">
    <property type="entry name" value="KsgA/Erm"/>
</dbReference>
<evidence type="ECO:0000313" key="9">
    <source>
        <dbReference type="Proteomes" id="UP000037136"/>
    </source>
</evidence>
<keyword evidence="9" id="KW-1185">Reference proteome</keyword>
<evidence type="ECO:0000256" key="1">
    <source>
        <dbReference type="ARBA" id="ARBA00004173"/>
    </source>
</evidence>
<evidence type="ECO:0000256" key="2">
    <source>
        <dbReference type="ARBA" id="ARBA00022603"/>
    </source>
</evidence>
<evidence type="ECO:0000256" key="5">
    <source>
        <dbReference type="ARBA" id="ARBA00022884"/>
    </source>
</evidence>
<keyword evidence="7" id="KW-0698">rRNA processing</keyword>
<comment type="similarity">
    <text evidence="7">Belongs to the class I-like SAM-binding methyltransferase superfamily. rRNA adenine N(6)-methyltransferase family.</text>
</comment>
<dbReference type="InterPro" id="IPR029063">
    <property type="entry name" value="SAM-dependent_MTases_sf"/>
</dbReference>
<keyword evidence="2 7" id="KW-0489">Methyltransferase</keyword>
<comment type="subcellular location">
    <subcellularLocation>
        <location evidence="1">Mitochondrion</location>
    </subcellularLocation>
</comment>
<dbReference type="OrthoDB" id="16079at2759"/>
<dbReference type="GO" id="GO:0006391">
    <property type="term" value="P:transcription initiation at mitochondrial promoter"/>
    <property type="evidence" value="ECO:0007669"/>
    <property type="project" value="TreeGrafter"/>
</dbReference>
<dbReference type="InterPro" id="IPR023165">
    <property type="entry name" value="rRNA_Ade_diMease-like_C"/>
</dbReference>
<proteinExistence type="inferred from homology"/>
<dbReference type="Gene3D" id="3.40.50.150">
    <property type="entry name" value="Vaccinia Virus protein VP39"/>
    <property type="match status" value="1"/>
</dbReference>
<comment type="function">
    <text evidence="6">Mitochondrial transcription factor that confers selective promoter recognition on the core subunit of the yeast mitochondrial RNA polymerase. Interacts with DNA in a non-specific manner.</text>
</comment>
<dbReference type="PANTHER" id="PTHR11727:SF17">
    <property type="entry name" value="DIMETHYLADENOSINE TRANSFERASE 1, MITOCHONDRIAL"/>
    <property type="match status" value="1"/>
</dbReference>
<reference evidence="8 9" key="2">
    <citation type="journal article" date="2017" name="Sci. Rep.">
        <title>Ant-infecting Ophiocordyceps genomes reveal a high diversity of potential behavioral manipulation genes and a possible major role for enterotoxins.</title>
        <authorList>
            <person name="de Bekker C."/>
            <person name="Ohm R.A."/>
            <person name="Evans H.C."/>
            <person name="Brachmann A."/>
            <person name="Hughes D.P."/>
        </authorList>
    </citation>
    <scope>NUCLEOTIDE SEQUENCE [LARGE SCALE GENOMIC DNA]</scope>
    <source>
        <strain evidence="8 9">SC16a</strain>
    </source>
</reference>